<accession>A0A3S5APQ4</accession>
<dbReference type="AlphaFoldDB" id="A0A3S5APQ4"/>
<dbReference type="EMBL" id="CAAALY010272925">
    <property type="protein sequence ID" value="VEL42174.1"/>
    <property type="molecule type" value="Genomic_DNA"/>
</dbReference>
<proteinExistence type="predicted"/>
<evidence type="ECO:0000313" key="2">
    <source>
        <dbReference type="Proteomes" id="UP000784294"/>
    </source>
</evidence>
<organism evidence="1 2">
    <name type="scientific">Protopolystoma xenopodis</name>
    <dbReference type="NCBI Taxonomy" id="117903"/>
    <lineage>
        <taxon>Eukaryota</taxon>
        <taxon>Metazoa</taxon>
        <taxon>Spiralia</taxon>
        <taxon>Lophotrochozoa</taxon>
        <taxon>Platyhelminthes</taxon>
        <taxon>Monogenea</taxon>
        <taxon>Polyopisthocotylea</taxon>
        <taxon>Polystomatidea</taxon>
        <taxon>Polystomatidae</taxon>
        <taxon>Protopolystoma</taxon>
    </lineage>
</organism>
<sequence length="200" mass="22783">METSLWRPFEVNRIAILAFKWGPGRNPQSALAYYFRLWYIAFYSFDRLEIMLSFPQHFMLPNVVKGLVTISVIIIIAAFPSQAGPALRHRACRLTQRSMTNLASPWPGNCIFCSFPTQPKQQIGANHRVANDHSQTVICQVCLTHCFRVYQLAELSGLNRSEVHLHPYWDSGQVHASLNSLSTLRLYDVGGVFCHECILD</sequence>
<comment type="caution">
    <text evidence="1">The sequence shown here is derived from an EMBL/GenBank/DDBJ whole genome shotgun (WGS) entry which is preliminary data.</text>
</comment>
<gene>
    <name evidence="1" type="ORF">PXEA_LOCUS35614</name>
</gene>
<name>A0A3S5APQ4_9PLAT</name>
<dbReference type="Proteomes" id="UP000784294">
    <property type="component" value="Unassembled WGS sequence"/>
</dbReference>
<keyword evidence="2" id="KW-1185">Reference proteome</keyword>
<reference evidence="1" key="1">
    <citation type="submission" date="2018-11" db="EMBL/GenBank/DDBJ databases">
        <authorList>
            <consortium name="Pathogen Informatics"/>
        </authorList>
    </citation>
    <scope>NUCLEOTIDE SEQUENCE</scope>
</reference>
<evidence type="ECO:0000313" key="1">
    <source>
        <dbReference type="EMBL" id="VEL42174.1"/>
    </source>
</evidence>
<protein>
    <submittedName>
        <fullName evidence="1">Uncharacterized protein</fullName>
    </submittedName>
</protein>